<dbReference type="EMBL" id="LCWF01000167">
    <property type="protein sequence ID" value="KKY16104.1"/>
    <property type="molecule type" value="Genomic_DNA"/>
</dbReference>
<name>A0A0G2DZX8_PHACM</name>
<feature type="transmembrane region" description="Helical" evidence="1">
    <location>
        <begin position="28"/>
        <end position="45"/>
    </location>
</feature>
<keyword evidence="1" id="KW-0472">Membrane</keyword>
<evidence type="ECO:0000256" key="1">
    <source>
        <dbReference type="SAM" id="Phobius"/>
    </source>
</evidence>
<dbReference type="PANTHER" id="PTHR12203:SF107">
    <property type="entry name" value="GLYCOSYL TRANSFERASE CAP10 DOMAIN-CONTAINING PROTEIN"/>
    <property type="match status" value="1"/>
</dbReference>
<keyword evidence="1" id="KW-0812">Transmembrane</keyword>
<sequence length="439" mass="50711">MLPFDKVTAFSYPTSRSDFFLLTKRRPYVFAGGLIAFLLIFFRLISSATKDSPDFYTSKPPSSFATAWEYPRDAKKLTLSRHECDAAFPRLSTEVRRAIRDRNGNKITLEELESIPKRNGLFVPPPLTLAQLYVLDTQGQIYSRGIATLLDLHRAIITAPEPLPNIEFTFSTDDWLPPAAQWAYARKADDRQTWLMPDFGFYSWPETKVGSYGEVQEKAIAMEDTALNPSGQAWSWDVKYPKLVWRGATMGLPLRDAFVELTHNKTWADVTALDWHNKNSTDSDLKSMDEHCQYKFVAHTEGNSYSGRLKYLQNCRSVVVAHELDWIQHFSPLMSSSGPTQNFLQIKRDFSDMDEAMEKQLQDDDRAKQIADNSVKTFRERYTTPSAEACYWRDLIRGWSEVSFKPNAWEKDLETGLMKRRGIPVESYVLERRLRWDPY</sequence>
<organism evidence="3 4">
    <name type="scientific">Phaeomoniella chlamydospora</name>
    <name type="common">Phaeoacremonium chlamydosporum</name>
    <dbReference type="NCBI Taxonomy" id="158046"/>
    <lineage>
        <taxon>Eukaryota</taxon>
        <taxon>Fungi</taxon>
        <taxon>Dikarya</taxon>
        <taxon>Ascomycota</taxon>
        <taxon>Pezizomycotina</taxon>
        <taxon>Eurotiomycetes</taxon>
        <taxon>Chaetothyriomycetidae</taxon>
        <taxon>Phaeomoniellales</taxon>
        <taxon>Phaeomoniellaceae</taxon>
        <taxon>Phaeomoniella</taxon>
    </lineage>
</organism>
<evidence type="ECO:0000259" key="2">
    <source>
        <dbReference type="SMART" id="SM00672"/>
    </source>
</evidence>
<dbReference type="InterPro" id="IPR051091">
    <property type="entry name" value="O-Glucosyltr/Glycosyltrsf_90"/>
</dbReference>
<dbReference type="Proteomes" id="UP000053317">
    <property type="component" value="Unassembled WGS sequence"/>
</dbReference>
<reference evidence="3 4" key="2">
    <citation type="submission" date="2015-05" db="EMBL/GenBank/DDBJ databases">
        <authorList>
            <person name="Morales-Cruz A."/>
            <person name="Amrine K.C."/>
            <person name="Cantu D."/>
        </authorList>
    </citation>
    <scope>NUCLEOTIDE SEQUENCE [LARGE SCALE GENOMIC DNA]</scope>
    <source>
        <strain evidence="3">UCRPC4</strain>
    </source>
</reference>
<feature type="domain" description="Glycosyl transferase CAP10" evidence="2">
    <location>
        <begin position="162"/>
        <end position="401"/>
    </location>
</feature>
<reference evidence="3 4" key="1">
    <citation type="submission" date="2015-05" db="EMBL/GenBank/DDBJ databases">
        <title>Distinctive expansion of gene families associated with plant cell wall degradation and secondary metabolism in the genomes of grapevine trunk pathogens.</title>
        <authorList>
            <person name="Lawrence D.P."/>
            <person name="Travadon R."/>
            <person name="Rolshausen P.E."/>
            <person name="Baumgartner K."/>
        </authorList>
    </citation>
    <scope>NUCLEOTIDE SEQUENCE [LARGE SCALE GENOMIC DNA]</scope>
    <source>
        <strain evidence="3">UCRPC4</strain>
    </source>
</reference>
<evidence type="ECO:0000313" key="3">
    <source>
        <dbReference type="EMBL" id="KKY16104.1"/>
    </source>
</evidence>
<protein>
    <recommendedName>
        <fullName evidence="2">Glycosyl transferase CAP10 domain-containing protein</fullName>
    </recommendedName>
</protein>
<gene>
    <name evidence="3" type="ORF">UCRPC4_g06015</name>
</gene>
<comment type="caution">
    <text evidence="3">The sequence shown here is derived from an EMBL/GenBank/DDBJ whole genome shotgun (WGS) entry which is preliminary data.</text>
</comment>
<keyword evidence="1" id="KW-1133">Transmembrane helix</keyword>
<dbReference type="AlphaFoldDB" id="A0A0G2DZX8"/>
<dbReference type="Pfam" id="PF05686">
    <property type="entry name" value="Glyco_transf_90"/>
    <property type="match status" value="1"/>
</dbReference>
<proteinExistence type="predicted"/>
<dbReference type="OrthoDB" id="202415at2759"/>
<dbReference type="InterPro" id="IPR006598">
    <property type="entry name" value="CAP10"/>
</dbReference>
<dbReference type="SMART" id="SM00672">
    <property type="entry name" value="CAP10"/>
    <property type="match status" value="1"/>
</dbReference>
<keyword evidence="4" id="KW-1185">Reference proteome</keyword>
<evidence type="ECO:0000313" key="4">
    <source>
        <dbReference type="Proteomes" id="UP000053317"/>
    </source>
</evidence>
<dbReference type="PANTHER" id="PTHR12203">
    <property type="entry name" value="KDEL LYS-ASP-GLU-LEU CONTAINING - RELATED"/>
    <property type="match status" value="1"/>
</dbReference>
<accession>A0A0G2DZX8</accession>